<evidence type="ECO:0000256" key="1">
    <source>
        <dbReference type="SAM" id="MobiDB-lite"/>
    </source>
</evidence>
<feature type="non-terminal residue" evidence="2">
    <location>
        <position position="23"/>
    </location>
</feature>
<reference evidence="2 3" key="1">
    <citation type="journal article" date="2019" name="Sci. Rep.">
        <title>Orb-weaving spider Araneus ventricosus genome elucidates the spidroin gene catalogue.</title>
        <authorList>
            <person name="Kono N."/>
            <person name="Nakamura H."/>
            <person name="Ohtoshi R."/>
            <person name="Moran D.A.P."/>
            <person name="Shinohara A."/>
            <person name="Yoshida Y."/>
            <person name="Fujiwara M."/>
            <person name="Mori M."/>
            <person name="Tomita M."/>
            <person name="Arakawa K."/>
        </authorList>
    </citation>
    <scope>NUCLEOTIDE SEQUENCE [LARGE SCALE GENOMIC DNA]</scope>
</reference>
<comment type="caution">
    <text evidence="2">The sequence shown here is derived from an EMBL/GenBank/DDBJ whole genome shotgun (WGS) entry which is preliminary data.</text>
</comment>
<evidence type="ECO:0000313" key="2">
    <source>
        <dbReference type="EMBL" id="GBN00667.1"/>
    </source>
</evidence>
<gene>
    <name evidence="2" type="ORF">AVEN_99304_1</name>
</gene>
<dbReference type="EMBL" id="BGPR01194516">
    <property type="protein sequence ID" value="GBN00667.1"/>
    <property type="molecule type" value="Genomic_DNA"/>
</dbReference>
<keyword evidence="3" id="KW-1185">Reference proteome</keyword>
<proteinExistence type="predicted"/>
<feature type="region of interest" description="Disordered" evidence="1">
    <location>
        <begin position="1"/>
        <end position="23"/>
    </location>
</feature>
<organism evidence="2 3">
    <name type="scientific">Araneus ventricosus</name>
    <name type="common">Orbweaver spider</name>
    <name type="synonym">Epeira ventricosa</name>
    <dbReference type="NCBI Taxonomy" id="182803"/>
    <lineage>
        <taxon>Eukaryota</taxon>
        <taxon>Metazoa</taxon>
        <taxon>Ecdysozoa</taxon>
        <taxon>Arthropoda</taxon>
        <taxon>Chelicerata</taxon>
        <taxon>Arachnida</taxon>
        <taxon>Araneae</taxon>
        <taxon>Araneomorphae</taxon>
        <taxon>Entelegynae</taxon>
        <taxon>Araneoidea</taxon>
        <taxon>Araneidae</taxon>
        <taxon>Araneus</taxon>
    </lineage>
</organism>
<dbReference type="Proteomes" id="UP000499080">
    <property type="component" value="Unassembled WGS sequence"/>
</dbReference>
<dbReference type="AlphaFoldDB" id="A0A4Y2KGE9"/>
<sequence length="23" mass="2321">MQSKDENSSLLGGEAAGPSQEVS</sequence>
<evidence type="ECO:0000313" key="3">
    <source>
        <dbReference type="Proteomes" id="UP000499080"/>
    </source>
</evidence>
<accession>A0A4Y2KGE9</accession>
<protein>
    <submittedName>
        <fullName evidence="2">Uncharacterized protein</fullName>
    </submittedName>
</protein>
<name>A0A4Y2KGE9_ARAVE</name>